<comment type="similarity">
    <text evidence="5">Belongs to the KdsB family.</text>
</comment>
<evidence type="ECO:0000256" key="3">
    <source>
        <dbReference type="ARBA" id="ARBA00022695"/>
    </source>
</evidence>
<evidence type="ECO:0000256" key="5">
    <source>
        <dbReference type="HAMAP-Rule" id="MF_00057"/>
    </source>
</evidence>
<dbReference type="GO" id="GO:0009103">
    <property type="term" value="P:lipopolysaccharide biosynthetic process"/>
    <property type="evidence" value="ECO:0007669"/>
    <property type="project" value="UniProtKB-UniRule"/>
</dbReference>
<evidence type="ECO:0000256" key="4">
    <source>
        <dbReference type="ARBA" id="ARBA00022985"/>
    </source>
</evidence>
<dbReference type="Proteomes" id="UP000094291">
    <property type="component" value="Unassembled WGS sequence"/>
</dbReference>
<reference evidence="6 7" key="1">
    <citation type="submission" date="2016-08" db="EMBL/GenBank/DDBJ databases">
        <authorList>
            <person name="Seilhamer J.J."/>
        </authorList>
    </citation>
    <scope>NUCLEOTIDE SEQUENCE [LARGE SCALE GENOMIC DNA]</scope>
    <source>
        <strain evidence="6 7">PH27A</strain>
    </source>
</reference>
<keyword evidence="5" id="KW-0963">Cytoplasm</keyword>
<dbReference type="STRING" id="197479.BFW38_04840"/>
<evidence type="ECO:0000313" key="7">
    <source>
        <dbReference type="Proteomes" id="UP000094291"/>
    </source>
</evidence>
<sequence>MAYSVIIPARYASSRLPGKPLLMLAGQPMIQWVWQLAHQSDAQRVIIATDDERIQTAAQAFGAEVVMTRSDHLSGTDRLQEVVAQAGFDDDDIVVNVQGDEPLLPTLLIRQVADNLAAHPEASIATLCEPIDDVDAVFNPNIVKVTTDINGLALTFSRSPMPWSRDHFQPGQIPNKLPGGALFNRHIGLYAYRVGFLHRYVSWAPAPIEQCEQLEQLRALWQGERIHVAQAAQPHPHGVDTEADARRVETLLLNPVR</sequence>
<dbReference type="NCBIfam" id="TIGR00466">
    <property type="entry name" value="kdsB"/>
    <property type="match status" value="1"/>
</dbReference>
<dbReference type="EMBL" id="MDTQ01000001">
    <property type="protein sequence ID" value="ODC02975.1"/>
    <property type="molecule type" value="Genomic_DNA"/>
</dbReference>
<dbReference type="GO" id="GO:0005829">
    <property type="term" value="C:cytosol"/>
    <property type="evidence" value="ECO:0007669"/>
    <property type="project" value="TreeGrafter"/>
</dbReference>
<organism evidence="6 7">
    <name type="scientific">Terasakiispira papahanaumokuakeensis</name>
    <dbReference type="NCBI Taxonomy" id="197479"/>
    <lineage>
        <taxon>Bacteria</taxon>
        <taxon>Pseudomonadati</taxon>
        <taxon>Pseudomonadota</taxon>
        <taxon>Gammaproteobacteria</taxon>
        <taxon>Oceanospirillales</taxon>
        <taxon>Terasakiispira</taxon>
    </lineage>
</organism>
<dbReference type="InterPro" id="IPR004528">
    <property type="entry name" value="KdsB"/>
</dbReference>
<dbReference type="PANTHER" id="PTHR42866:SF2">
    <property type="entry name" value="3-DEOXY-MANNO-OCTULOSONATE CYTIDYLYLTRANSFERASE, MITOCHONDRIAL"/>
    <property type="match status" value="1"/>
</dbReference>
<dbReference type="OrthoDB" id="9815559at2"/>
<evidence type="ECO:0000313" key="6">
    <source>
        <dbReference type="EMBL" id="ODC02975.1"/>
    </source>
</evidence>
<dbReference type="GO" id="GO:0008690">
    <property type="term" value="F:3-deoxy-manno-octulosonate cytidylyltransferase activity"/>
    <property type="evidence" value="ECO:0007669"/>
    <property type="project" value="UniProtKB-UniRule"/>
</dbReference>
<dbReference type="InterPro" id="IPR029044">
    <property type="entry name" value="Nucleotide-diphossugar_trans"/>
</dbReference>
<comment type="function">
    <text evidence="5">Activates KDO (a required 8-carbon sugar) for incorporation into bacterial lipopolysaccharide in Gram-negative bacteria.</text>
</comment>
<dbReference type="SUPFAM" id="SSF53448">
    <property type="entry name" value="Nucleotide-diphospho-sugar transferases"/>
    <property type="match status" value="1"/>
</dbReference>
<dbReference type="EC" id="2.7.7.38" evidence="5"/>
<dbReference type="RefSeq" id="WP_068997370.1">
    <property type="nucleotide sequence ID" value="NZ_MDTQ01000001.1"/>
</dbReference>
<dbReference type="InterPro" id="IPR003329">
    <property type="entry name" value="Cytidylyl_trans"/>
</dbReference>
<dbReference type="CDD" id="cd02517">
    <property type="entry name" value="CMP-KDO-Synthetase"/>
    <property type="match status" value="1"/>
</dbReference>
<keyword evidence="2 5" id="KW-0808">Transferase</keyword>
<gene>
    <name evidence="5" type="primary">kdsB</name>
    <name evidence="6" type="ORF">BFW38_04840</name>
</gene>
<proteinExistence type="inferred from homology"/>
<dbReference type="Pfam" id="PF02348">
    <property type="entry name" value="CTP_transf_3"/>
    <property type="match status" value="1"/>
</dbReference>
<comment type="subcellular location">
    <subcellularLocation>
        <location evidence="5">Cytoplasm</location>
    </subcellularLocation>
    <subcellularLocation>
        <location evidence="1">Membrane</location>
    </subcellularLocation>
</comment>
<dbReference type="FunFam" id="3.90.550.10:FF:000011">
    <property type="entry name" value="3-deoxy-manno-octulosonate cytidylyltransferase"/>
    <property type="match status" value="1"/>
</dbReference>
<keyword evidence="7" id="KW-1185">Reference proteome</keyword>
<evidence type="ECO:0000256" key="1">
    <source>
        <dbReference type="ARBA" id="ARBA00004370"/>
    </source>
</evidence>
<dbReference type="Gene3D" id="3.90.550.10">
    <property type="entry name" value="Spore Coat Polysaccharide Biosynthesis Protein SpsA, Chain A"/>
    <property type="match status" value="1"/>
</dbReference>
<dbReference type="GO" id="GO:0016020">
    <property type="term" value="C:membrane"/>
    <property type="evidence" value="ECO:0007669"/>
    <property type="project" value="UniProtKB-SubCell"/>
</dbReference>
<keyword evidence="3 5" id="KW-0548">Nucleotidyltransferase</keyword>
<evidence type="ECO:0000256" key="2">
    <source>
        <dbReference type="ARBA" id="ARBA00022679"/>
    </source>
</evidence>
<comment type="pathway">
    <text evidence="5">Nucleotide-sugar biosynthesis; CMP-3-deoxy-D-manno-octulosonate biosynthesis; CMP-3-deoxy-D-manno-octulosonate from 3-deoxy-D-manno-octulosonate and CTP: step 1/1.</text>
</comment>
<keyword evidence="4 5" id="KW-0448">Lipopolysaccharide biosynthesis</keyword>
<dbReference type="NCBIfam" id="NF003952">
    <property type="entry name" value="PRK05450.1-5"/>
    <property type="match status" value="1"/>
</dbReference>
<comment type="caution">
    <text evidence="6">The sequence shown here is derived from an EMBL/GenBank/DDBJ whole genome shotgun (WGS) entry which is preliminary data.</text>
</comment>
<dbReference type="GO" id="GO:0033468">
    <property type="term" value="P:CMP-keto-3-deoxy-D-manno-octulosonic acid biosynthetic process"/>
    <property type="evidence" value="ECO:0007669"/>
    <property type="project" value="UniProtKB-UniRule"/>
</dbReference>
<dbReference type="PANTHER" id="PTHR42866">
    <property type="entry name" value="3-DEOXY-MANNO-OCTULOSONATE CYTIDYLYLTRANSFERASE"/>
    <property type="match status" value="1"/>
</dbReference>
<dbReference type="AlphaFoldDB" id="A0A1E2V8K2"/>
<dbReference type="NCBIfam" id="NF003950">
    <property type="entry name" value="PRK05450.1-3"/>
    <property type="match status" value="1"/>
</dbReference>
<dbReference type="NCBIfam" id="NF009905">
    <property type="entry name" value="PRK13368.1"/>
    <property type="match status" value="1"/>
</dbReference>
<dbReference type="HAMAP" id="MF_00057">
    <property type="entry name" value="KdsB"/>
    <property type="match status" value="1"/>
</dbReference>
<comment type="catalytic activity">
    <reaction evidence="5">
        <text>3-deoxy-alpha-D-manno-oct-2-ulosonate + CTP = CMP-3-deoxy-beta-D-manno-octulosonate + diphosphate</text>
        <dbReference type="Rhea" id="RHEA:23448"/>
        <dbReference type="ChEBI" id="CHEBI:33019"/>
        <dbReference type="ChEBI" id="CHEBI:37563"/>
        <dbReference type="ChEBI" id="CHEBI:85986"/>
        <dbReference type="ChEBI" id="CHEBI:85987"/>
        <dbReference type="EC" id="2.7.7.38"/>
    </reaction>
</comment>
<protein>
    <recommendedName>
        <fullName evidence="5">3-deoxy-manno-octulosonate cytidylyltransferase</fullName>
        <ecNumber evidence="5">2.7.7.38</ecNumber>
    </recommendedName>
    <alternativeName>
        <fullName evidence="5">CMP-2-keto-3-deoxyoctulosonic acid synthase</fullName>
        <shortName evidence="5">CKS</shortName>
        <shortName evidence="5">CMP-KDO synthase</shortName>
    </alternativeName>
</protein>
<dbReference type="UniPathway" id="UPA00358">
    <property type="reaction ID" value="UER00476"/>
</dbReference>
<accession>A0A1E2V8K2</accession>
<name>A0A1E2V8K2_9GAMM</name>